<name>A0A644ZIS8_9ZZZZ</name>
<reference evidence="1" key="1">
    <citation type="submission" date="2019-08" db="EMBL/GenBank/DDBJ databases">
        <authorList>
            <person name="Kucharzyk K."/>
            <person name="Murdoch R.W."/>
            <person name="Higgins S."/>
            <person name="Loffler F."/>
        </authorList>
    </citation>
    <scope>NUCLEOTIDE SEQUENCE</scope>
</reference>
<accession>A0A644ZIS8</accession>
<evidence type="ECO:0000313" key="1">
    <source>
        <dbReference type="EMBL" id="MPM40756.1"/>
    </source>
</evidence>
<comment type="caution">
    <text evidence="1">The sequence shown here is derived from an EMBL/GenBank/DDBJ whole genome shotgun (WGS) entry which is preliminary data.</text>
</comment>
<organism evidence="1">
    <name type="scientific">bioreactor metagenome</name>
    <dbReference type="NCBI Taxonomy" id="1076179"/>
    <lineage>
        <taxon>unclassified sequences</taxon>
        <taxon>metagenomes</taxon>
        <taxon>ecological metagenomes</taxon>
    </lineage>
</organism>
<gene>
    <name evidence="1" type="ORF">SDC9_87404</name>
</gene>
<dbReference type="AlphaFoldDB" id="A0A644ZIS8"/>
<proteinExistence type="predicted"/>
<protein>
    <submittedName>
        <fullName evidence="1">Uncharacterized protein</fullName>
    </submittedName>
</protein>
<dbReference type="EMBL" id="VSSQ01009115">
    <property type="protein sequence ID" value="MPM40756.1"/>
    <property type="molecule type" value="Genomic_DNA"/>
</dbReference>
<sequence>MYILVHFAIRYFQRPIVAEQVTCRKAGLCADIRSSLHQESRKMYARIHFHAFVQNHFIFSIERKFLYQNSFVGKSNGIVSLLCIVFCYQGNSALFGAKPVVQQRCPETNKMIVHRCIVKLQAITYVLNSGTVMSILFCFIDPSLNLVRILFR</sequence>